<proteinExistence type="predicted"/>
<dbReference type="EMBL" id="LWMV01000125">
    <property type="protein sequence ID" value="KZX14041.1"/>
    <property type="molecule type" value="Genomic_DNA"/>
</dbReference>
<dbReference type="PANTHER" id="PTHR11319:SF35">
    <property type="entry name" value="OUTER MEMBRANE PROTEIN PMPC-RELATED"/>
    <property type="match status" value="1"/>
</dbReference>
<reference evidence="10 11" key="1">
    <citation type="submission" date="2016-04" db="EMBL/GenBank/DDBJ databases">
        <title>Genome sequence of Methanobrevibacter curvatus DSM 11111.</title>
        <authorList>
            <person name="Poehlein A."/>
            <person name="Seedorf H."/>
            <person name="Daniel R."/>
        </authorList>
    </citation>
    <scope>NUCLEOTIDE SEQUENCE [LARGE SCALE GENOMIC DNA]</scope>
    <source>
        <strain evidence="10 11">DSM 11111</strain>
    </source>
</reference>
<dbReference type="Pfam" id="PF01841">
    <property type="entry name" value="Transglut_core"/>
    <property type="match status" value="1"/>
</dbReference>
<dbReference type="STRING" id="49547.MBCUR_06590"/>
<dbReference type="GO" id="GO:0005576">
    <property type="term" value="C:extracellular region"/>
    <property type="evidence" value="ECO:0007669"/>
    <property type="project" value="UniProtKB-SubCell"/>
</dbReference>
<organism evidence="10 11">
    <name type="scientific">Methanobrevibacter curvatus</name>
    <dbReference type="NCBI Taxonomy" id="49547"/>
    <lineage>
        <taxon>Archaea</taxon>
        <taxon>Methanobacteriati</taxon>
        <taxon>Methanobacteriota</taxon>
        <taxon>Methanomada group</taxon>
        <taxon>Methanobacteria</taxon>
        <taxon>Methanobacteriales</taxon>
        <taxon>Methanobacteriaceae</taxon>
        <taxon>Methanobrevibacter</taxon>
    </lineage>
</organism>
<dbReference type="PANTHER" id="PTHR11319">
    <property type="entry name" value="G PROTEIN-COUPLED RECEPTOR-RELATED"/>
    <property type="match status" value="1"/>
</dbReference>
<keyword evidence="4" id="KW-0964">Secreted</keyword>
<evidence type="ECO:0000256" key="7">
    <source>
        <dbReference type="ARBA" id="ARBA00023237"/>
    </source>
</evidence>
<keyword evidence="7" id="KW-0998">Cell outer membrane</keyword>
<evidence type="ECO:0000256" key="4">
    <source>
        <dbReference type="ARBA" id="ARBA00022525"/>
    </source>
</evidence>
<dbReference type="InterPro" id="IPR006626">
    <property type="entry name" value="PbH1"/>
</dbReference>
<name>A0A166C1S9_9EURY</name>
<dbReference type="PATRIC" id="fig|49547.3.peg.693"/>
<evidence type="ECO:0000313" key="11">
    <source>
        <dbReference type="Proteomes" id="UP000077245"/>
    </source>
</evidence>
<evidence type="ECO:0000256" key="1">
    <source>
        <dbReference type="ARBA" id="ARBA00004196"/>
    </source>
</evidence>
<dbReference type="Gene3D" id="2.160.20.10">
    <property type="entry name" value="Single-stranded right-handed beta-helix, Pectin lyase-like"/>
    <property type="match status" value="1"/>
</dbReference>
<evidence type="ECO:0000256" key="5">
    <source>
        <dbReference type="ARBA" id="ARBA00022729"/>
    </source>
</evidence>
<protein>
    <submittedName>
        <fullName evidence="10">Putative outer membrane protein PmpB</fullName>
    </submittedName>
</protein>
<evidence type="ECO:0000256" key="8">
    <source>
        <dbReference type="SAM" id="MobiDB-lite"/>
    </source>
</evidence>
<dbReference type="NCBIfam" id="TIGR01376">
    <property type="entry name" value="POMP_repeat"/>
    <property type="match status" value="6"/>
</dbReference>
<feature type="region of interest" description="Disordered" evidence="8">
    <location>
        <begin position="944"/>
        <end position="971"/>
    </location>
</feature>
<keyword evidence="6" id="KW-0472">Membrane</keyword>
<dbReference type="InterPro" id="IPR003368">
    <property type="entry name" value="POMP_repeat"/>
</dbReference>
<dbReference type="InterPro" id="IPR038765">
    <property type="entry name" value="Papain-like_cys_pep_sf"/>
</dbReference>
<keyword evidence="11" id="KW-1185">Reference proteome</keyword>
<dbReference type="Pfam" id="PF02415">
    <property type="entry name" value="Chlam_PMP"/>
    <property type="match status" value="8"/>
</dbReference>
<dbReference type="InterPro" id="IPR012334">
    <property type="entry name" value="Pectin_lyas_fold"/>
</dbReference>
<sequence>MDVINFNIRKFVHRGGGVRAGIFLLTLVFLLSLSFSATSAGNIAVSGDSFDDINDIINTASSGDVIQLGSNTFKSNGSVIRITKENLTFTGASANNPATLSGENISRIAWVNANNITFKYIKFINGNGNTLGGTAILTYSKITVDNCTFSNNAGESGTAIFIYPQASNSVIKNSIFHNNLGNQPGTDNFVQGGAIRSGTTNLTIIDSTFTNNFTLNDGGAISIASGTGTKIINCKFINNSANIGGAIRISDCEVTISNSIFNQNNANSIGGAIFIFNGTATILNSNFTSNKANNGGAIGIYNRTTNDNKIIILKNLIFDSNIATNTGGAIYTQIPIKYLNDSTFKNNYAINGGGIYSLNDLQINTVNFSQNTATTSGGAIYTNGQTSISSKSNFTSNNANNGGAIYALKNLNISNSIFSKNNAISNGGALYINGGTTRILSNSNFSSNNGVNGGVIYSNGVLSIVSANFNDNLATGSGGAIYSLKNLQISSSKFNGNNESNNGGALYLNGGVTTITSKSTFNDNKAINGGGIYTNSNLTINSIEFSSNVVNSNGAGLYINSGTVNILNNSNFTNNKAVNGSGVYSNGKLVVNNALFLNNNASANGGAIYSLNDLSVIATNFNKNNANSNGGALYLNGGITTITSKSIFSNNKAINGGGIYTNSGLTINSIGFSSNIVSSNGAGLYINRGTVNILNNSNFTNNKASSNGGAIFSISSFKIVNSVFSSNSAANGGGIYLSGSSRSTISGNSNFTSNSAKNGGAIYSNSPLAISSTKFSNNKATDNGGAIYSKNALNISSGSITRNTANYGSGICNLATLRISKVDIGSNVAKAISISLKAPTAVKPGKKLTINVYLKTGDNIAGAIYNSKGNTSINGSKKTPSDNTPGKTFSSAIAGSKKNITSNSNGVATRTYTVSKNAKEVNVSVSYSQGGKKWTVSTSVKVSSTAPSTPKTKTYTNKKSISSSSSSSSTGYIKGGSVTVGLSNHEYAHLASLIDISKYKVSFKNISYYNLKKHSSIGVTYYIYKVNKNGWYSGAINSKDGVNWKKIGSKPTTSGTWFNLSSNSKGKYTIRNIVPKYKNNTYNGTLEFFVSVKINISHSSLTPYIAYTYDLVNKKTGSKSVKTFFENTTTDIYFSGLGFSSKLKNELTYSDSRIQVNHSDFKNLAIKIFQGKAGSGSGIEGILSADKKIRAIYEWVKNHVTYHGYRNSHYKSTDVLWRLQNKAKGTANCADQSILLVTFLRTVGVPAYFEHNWAFGGHVVVRAYYTNTGKYILDTTNPKNDVNIIRSTKWNPKTVKIKSYPGYKASKFYAHKTTTNKKNKVSCCLTRR</sequence>
<keyword evidence="5" id="KW-0732">Signal</keyword>
<accession>A0A166C1S9</accession>
<dbReference type="SUPFAM" id="SSF51126">
    <property type="entry name" value="Pectin lyase-like"/>
    <property type="match status" value="3"/>
</dbReference>
<comment type="subcellular location">
    <subcellularLocation>
        <location evidence="1">Cell envelope</location>
    </subcellularLocation>
    <subcellularLocation>
        <location evidence="2">Cell outer membrane</location>
    </subcellularLocation>
    <subcellularLocation>
        <location evidence="3">Secreted</location>
    </subcellularLocation>
</comment>
<gene>
    <name evidence="10" type="primary">pmpB</name>
    <name evidence="10" type="ORF">MBCUR_06590</name>
</gene>
<dbReference type="InterPro" id="IPR011050">
    <property type="entry name" value="Pectin_lyase_fold/virulence"/>
</dbReference>
<feature type="domain" description="Transglutaminase-like" evidence="9">
    <location>
        <begin position="1185"/>
        <end position="1267"/>
    </location>
</feature>
<dbReference type="SMART" id="SM00710">
    <property type="entry name" value="PbH1"/>
    <property type="match status" value="18"/>
</dbReference>
<dbReference type="Gene3D" id="3.10.620.30">
    <property type="match status" value="1"/>
</dbReference>
<evidence type="ECO:0000256" key="3">
    <source>
        <dbReference type="ARBA" id="ARBA00004613"/>
    </source>
</evidence>
<evidence type="ECO:0000256" key="2">
    <source>
        <dbReference type="ARBA" id="ARBA00004442"/>
    </source>
</evidence>
<comment type="caution">
    <text evidence="10">The sequence shown here is derived from an EMBL/GenBank/DDBJ whole genome shotgun (WGS) entry which is preliminary data.</text>
</comment>
<feature type="region of interest" description="Disordered" evidence="8">
    <location>
        <begin position="871"/>
        <end position="895"/>
    </location>
</feature>
<dbReference type="Proteomes" id="UP000077245">
    <property type="component" value="Unassembled WGS sequence"/>
</dbReference>
<evidence type="ECO:0000259" key="9">
    <source>
        <dbReference type="Pfam" id="PF01841"/>
    </source>
</evidence>
<evidence type="ECO:0000313" key="10">
    <source>
        <dbReference type="EMBL" id="KZX14041.1"/>
    </source>
</evidence>
<evidence type="ECO:0000256" key="6">
    <source>
        <dbReference type="ARBA" id="ARBA00023136"/>
    </source>
</evidence>
<dbReference type="SUPFAM" id="SSF54001">
    <property type="entry name" value="Cysteine proteinases"/>
    <property type="match status" value="1"/>
</dbReference>
<dbReference type="InterPro" id="IPR002931">
    <property type="entry name" value="Transglutaminase-like"/>
</dbReference>